<dbReference type="GO" id="GO:0005524">
    <property type="term" value="F:ATP binding"/>
    <property type="evidence" value="ECO:0007669"/>
    <property type="project" value="UniProtKB-KW"/>
</dbReference>
<dbReference type="SUPFAM" id="SSF56112">
    <property type="entry name" value="Protein kinase-like (PK-like)"/>
    <property type="match status" value="1"/>
</dbReference>
<dbReference type="InterPro" id="IPR051931">
    <property type="entry name" value="PAK3-like"/>
</dbReference>
<evidence type="ECO:0000256" key="1">
    <source>
        <dbReference type="ARBA" id="ARBA00008874"/>
    </source>
</evidence>
<feature type="domain" description="Protein kinase" evidence="5">
    <location>
        <begin position="1"/>
        <end position="77"/>
    </location>
</feature>
<dbReference type="PANTHER" id="PTHR45832">
    <property type="entry name" value="SERINE/THREONINE-PROTEIN KINASE SAMKA-RELATED-RELATED"/>
    <property type="match status" value="1"/>
</dbReference>
<dbReference type="EMBL" id="VZUI01089181">
    <property type="protein sequence ID" value="NXV09194.1"/>
    <property type="molecule type" value="Genomic_DNA"/>
</dbReference>
<dbReference type="PANTHER" id="PTHR45832:SF22">
    <property type="entry name" value="SERINE_THREONINE-PROTEIN KINASE SAMKA-RELATED"/>
    <property type="match status" value="1"/>
</dbReference>
<keyword evidence="6" id="KW-0808">Transferase</keyword>
<keyword evidence="4" id="KW-0067">ATP-binding</keyword>
<keyword evidence="7" id="KW-1185">Reference proteome</keyword>
<dbReference type="InterPro" id="IPR011009">
    <property type="entry name" value="Kinase-like_dom_sf"/>
</dbReference>
<dbReference type="EC" id="2.7.11.1" evidence="2"/>
<feature type="non-terminal residue" evidence="6">
    <location>
        <position position="1"/>
    </location>
</feature>
<feature type="non-terminal residue" evidence="6">
    <location>
        <position position="77"/>
    </location>
</feature>
<reference evidence="6 7" key="1">
    <citation type="submission" date="2019-09" db="EMBL/GenBank/DDBJ databases">
        <title>Bird 10,000 Genomes (B10K) Project - Family phase.</title>
        <authorList>
            <person name="Zhang G."/>
        </authorList>
    </citation>
    <scope>NUCLEOTIDE SEQUENCE [LARGE SCALE GENOMIC DNA]</scope>
    <source>
        <strain evidence="6">OUT-0056</strain>
        <tissue evidence="6">Blood</tissue>
    </source>
</reference>
<sequence length="77" mass="8735">VAIKKISLQGLSRKQVAINEVTVMMRNRSACVVNYLDSYLVHEELWLVMEYMDGGTLSTVIKKTDMSEDQIAVVSRE</sequence>
<comment type="similarity">
    <text evidence="1">Belongs to the protein kinase superfamily. STE Ser/Thr protein kinase family. STE20 subfamily.</text>
</comment>
<evidence type="ECO:0000313" key="7">
    <source>
        <dbReference type="Proteomes" id="UP000524451"/>
    </source>
</evidence>
<evidence type="ECO:0000259" key="5">
    <source>
        <dbReference type="PROSITE" id="PS50011"/>
    </source>
</evidence>
<evidence type="ECO:0000256" key="4">
    <source>
        <dbReference type="ARBA" id="ARBA00022840"/>
    </source>
</evidence>
<proteinExistence type="inferred from homology"/>
<organism evidence="6 7">
    <name type="scientific">Cettia cetti</name>
    <dbReference type="NCBI Taxonomy" id="68486"/>
    <lineage>
        <taxon>Eukaryota</taxon>
        <taxon>Metazoa</taxon>
        <taxon>Chordata</taxon>
        <taxon>Craniata</taxon>
        <taxon>Vertebrata</taxon>
        <taxon>Euteleostomi</taxon>
        <taxon>Archelosauria</taxon>
        <taxon>Archosauria</taxon>
        <taxon>Dinosauria</taxon>
        <taxon>Saurischia</taxon>
        <taxon>Theropoda</taxon>
        <taxon>Coelurosauria</taxon>
        <taxon>Aves</taxon>
        <taxon>Neognathae</taxon>
        <taxon>Neoaves</taxon>
        <taxon>Telluraves</taxon>
        <taxon>Australaves</taxon>
        <taxon>Passeriformes</taxon>
        <taxon>Sylvioidea</taxon>
        <taxon>Sylviidae</taxon>
        <taxon>Acrocephalinae</taxon>
        <taxon>Cettia</taxon>
    </lineage>
</organism>
<accession>A0A7L3R096</accession>
<dbReference type="Gene3D" id="3.30.200.20">
    <property type="entry name" value="Phosphorylase Kinase, domain 1"/>
    <property type="match status" value="1"/>
</dbReference>
<comment type="caution">
    <text evidence="6">The sequence shown here is derived from an EMBL/GenBank/DDBJ whole genome shotgun (WGS) entry which is preliminary data.</text>
</comment>
<evidence type="ECO:0000256" key="2">
    <source>
        <dbReference type="ARBA" id="ARBA00012513"/>
    </source>
</evidence>
<dbReference type="GO" id="GO:0004674">
    <property type="term" value="F:protein serine/threonine kinase activity"/>
    <property type="evidence" value="ECO:0007669"/>
    <property type="project" value="UniProtKB-EC"/>
</dbReference>
<keyword evidence="3" id="KW-0547">Nucleotide-binding</keyword>
<protein>
    <recommendedName>
        <fullName evidence="2">non-specific serine/threonine protein kinase</fullName>
        <ecNumber evidence="2">2.7.11.1</ecNumber>
    </recommendedName>
</protein>
<keyword evidence="6" id="KW-0418">Kinase</keyword>
<evidence type="ECO:0000256" key="3">
    <source>
        <dbReference type="ARBA" id="ARBA00022741"/>
    </source>
</evidence>
<dbReference type="PROSITE" id="PS50011">
    <property type="entry name" value="PROTEIN_KINASE_DOM"/>
    <property type="match status" value="1"/>
</dbReference>
<dbReference type="Pfam" id="PF00069">
    <property type="entry name" value="Pkinase"/>
    <property type="match status" value="1"/>
</dbReference>
<evidence type="ECO:0000313" key="6">
    <source>
        <dbReference type="EMBL" id="NXV09194.1"/>
    </source>
</evidence>
<dbReference type="AlphaFoldDB" id="A0A7L3R096"/>
<dbReference type="Proteomes" id="UP000524451">
    <property type="component" value="Unassembled WGS sequence"/>
</dbReference>
<dbReference type="InterPro" id="IPR000719">
    <property type="entry name" value="Prot_kinase_dom"/>
</dbReference>
<gene>
    <name evidence="6" type="primary">Pak3_26</name>
    <name evidence="6" type="ORF">CETCET_R13181</name>
</gene>
<name>A0A7L3R096_9SYLV</name>